<keyword evidence="2" id="KW-1185">Reference proteome</keyword>
<sequence length="198" mass="21864">MPTFPQPWGSIGAYLSLLRRPRPLALLDVPDLSQVPDLPQRVHVLSRLSAVVVLVPDGTDSVALLRAGAANVLSRSISPMELASRIAAERRWLAVLSPLHATDGTHEFPKLGPHVKHGSQKILLELIQAVRHPWCCHDLCLLLGDARHPLSRRALQARMTRLTRRMAECGASFTITHQWGRTTFSRARPAPDRSAPAE</sequence>
<gene>
    <name evidence="1" type="ORF">GCM10022232_48460</name>
</gene>
<reference evidence="2" key="1">
    <citation type="journal article" date="2019" name="Int. J. Syst. Evol. Microbiol.">
        <title>The Global Catalogue of Microorganisms (GCM) 10K type strain sequencing project: providing services to taxonomists for standard genome sequencing and annotation.</title>
        <authorList>
            <consortium name="The Broad Institute Genomics Platform"/>
            <consortium name="The Broad Institute Genome Sequencing Center for Infectious Disease"/>
            <person name="Wu L."/>
            <person name="Ma J."/>
        </authorList>
    </citation>
    <scope>NUCLEOTIDE SEQUENCE [LARGE SCALE GENOMIC DNA]</scope>
    <source>
        <strain evidence="2">JCM 16924</strain>
    </source>
</reference>
<accession>A0ABP7RXE7</accession>
<evidence type="ECO:0000313" key="1">
    <source>
        <dbReference type="EMBL" id="GAA4003620.1"/>
    </source>
</evidence>
<evidence type="ECO:0008006" key="3">
    <source>
        <dbReference type="Google" id="ProtNLM"/>
    </source>
</evidence>
<evidence type="ECO:0000313" key="2">
    <source>
        <dbReference type="Proteomes" id="UP001500456"/>
    </source>
</evidence>
<organism evidence="1 2">
    <name type="scientific">Streptomyces plumbiresistens</name>
    <dbReference type="NCBI Taxonomy" id="511811"/>
    <lineage>
        <taxon>Bacteria</taxon>
        <taxon>Bacillati</taxon>
        <taxon>Actinomycetota</taxon>
        <taxon>Actinomycetes</taxon>
        <taxon>Kitasatosporales</taxon>
        <taxon>Streptomycetaceae</taxon>
        <taxon>Streptomyces</taxon>
    </lineage>
</organism>
<comment type="caution">
    <text evidence="1">The sequence shown here is derived from an EMBL/GenBank/DDBJ whole genome shotgun (WGS) entry which is preliminary data.</text>
</comment>
<proteinExistence type="predicted"/>
<dbReference type="EMBL" id="BAAAZX010000014">
    <property type="protein sequence ID" value="GAA4003620.1"/>
    <property type="molecule type" value="Genomic_DNA"/>
</dbReference>
<dbReference type="Proteomes" id="UP001500456">
    <property type="component" value="Unassembled WGS sequence"/>
</dbReference>
<protein>
    <recommendedName>
        <fullName evidence="3">OmpR/PhoB-type domain-containing protein</fullName>
    </recommendedName>
</protein>
<name>A0ABP7RXE7_9ACTN</name>